<feature type="domain" description="C2H2-type" evidence="13">
    <location>
        <begin position="762"/>
        <end position="789"/>
    </location>
</feature>
<evidence type="ECO:0000256" key="10">
    <source>
        <dbReference type="ARBA" id="ARBA00023242"/>
    </source>
</evidence>
<feature type="compositionally biased region" description="Polar residues" evidence="12">
    <location>
        <begin position="296"/>
        <end position="314"/>
    </location>
</feature>
<feature type="domain" description="C2H2-type" evidence="13">
    <location>
        <begin position="630"/>
        <end position="657"/>
    </location>
</feature>
<evidence type="ECO:0000256" key="12">
    <source>
        <dbReference type="SAM" id="MobiDB-lite"/>
    </source>
</evidence>
<protein>
    <submittedName>
        <fullName evidence="16 17">Zinc finger protein 473 isoform X1</fullName>
    </submittedName>
</protein>
<comment type="similarity">
    <text evidence="2">Belongs to the krueppel C2H2-type zinc-finger protein family.</text>
</comment>
<dbReference type="GO" id="GO:0001817">
    <property type="term" value="P:regulation of cytokine production"/>
    <property type="evidence" value="ECO:0007669"/>
    <property type="project" value="TreeGrafter"/>
</dbReference>
<dbReference type="PROSITE" id="PS50805">
    <property type="entry name" value="KRAB"/>
    <property type="match status" value="1"/>
</dbReference>
<evidence type="ECO:0000259" key="14">
    <source>
        <dbReference type="PROSITE" id="PS50805"/>
    </source>
</evidence>
<dbReference type="GO" id="GO:0002682">
    <property type="term" value="P:regulation of immune system process"/>
    <property type="evidence" value="ECO:0007669"/>
    <property type="project" value="TreeGrafter"/>
</dbReference>
<dbReference type="FunFam" id="3.30.160.60:FF:001532">
    <property type="entry name" value="Zinc finger protein 483"/>
    <property type="match status" value="1"/>
</dbReference>
<evidence type="ECO:0000313" key="15">
    <source>
        <dbReference type="Proteomes" id="UP000886700"/>
    </source>
</evidence>
<keyword evidence="15" id="KW-1185">Reference proteome</keyword>
<evidence type="ECO:0000256" key="4">
    <source>
        <dbReference type="ARBA" id="ARBA00022737"/>
    </source>
</evidence>
<feature type="domain" description="C2H2-type" evidence="13">
    <location>
        <begin position="256"/>
        <end position="283"/>
    </location>
</feature>
<dbReference type="RefSeq" id="XP_012979675.1">
    <property type="nucleotide sequence ID" value="XM_013124221.2"/>
</dbReference>
<evidence type="ECO:0000256" key="9">
    <source>
        <dbReference type="ARBA" id="ARBA00023163"/>
    </source>
</evidence>
<feature type="domain" description="C2H2-type" evidence="13">
    <location>
        <begin position="477"/>
        <end position="504"/>
    </location>
</feature>
<feature type="domain" description="C2H2-type" evidence="13">
    <location>
        <begin position="366"/>
        <end position="388"/>
    </location>
</feature>
<evidence type="ECO:0000256" key="6">
    <source>
        <dbReference type="ARBA" id="ARBA00022833"/>
    </source>
</evidence>
<dbReference type="FunFam" id="3.30.160.60:FF:002090">
    <property type="entry name" value="Zinc finger protein 473"/>
    <property type="match status" value="1"/>
</dbReference>
<dbReference type="PANTHER" id="PTHR24399">
    <property type="entry name" value="ZINC FINGER AND BTB DOMAIN-CONTAINING"/>
    <property type="match status" value="1"/>
</dbReference>
<dbReference type="FunFam" id="3.30.160.60:FF:001677">
    <property type="entry name" value="Zinc finger protein 2"/>
    <property type="match status" value="1"/>
</dbReference>
<feature type="domain" description="C2H2-type" evidence="13">
    <location>
        <begin position="790"/>
        <end position="817"/>
    </location>
</feature>
<dbReference type="GO" id="GO:0005654">
    <property type="term" value="C:nucleoplasm"/>
    <property type="evidence" value="ECO:0007669"/>
    <property type="project" value="TreeGrafter"/>
</dbReference>
<dbReference type="FunFam" id="3.30.160.60:FF:000062">
    <property type="entry name" value="RB-associated KRAB zinc finger protein-like"/>
    <property type="match status" value="1"/>
</dbReference>
<gene>
    <name evidence="16 17" type="primary">Znf473</name>
</gene>
<evidence type="ECO:0000256" key="2">
    <source>
        <dbReference type="ARBA" id="ARBA00006991"/>
    </source>
</evidence>
<keyword evidence="8" id="KW-0238">DNA-binding</keyword>
<dbReference type="InterPro" id="IPR001909">
    <property type="entry name" value="KRAB"/>
</dbReference>
<dbReference type="FunFam" id="3.30.160.60:FF:001954">
    <property type="entry name" value="Zinc finger protein 787"/>
    <property type="match status" value="1"/>
</dbReference>
<evidence type="ECO:0000313" key="17">
    <source>
        <dbReference type="RefSeq" id="XP_021091429.1"/>
    </source>
</evidence>
<dbReference type="RefSeq" id="XP_021091429.1">
    <property type="nucleotide sequence ID" value="XM_021235770.1"/>
</dbReference>
<dbReference type="GO" id="GO:0022603">
    <property type="term" value="P:regulation of anatomical structure morphogenesis"/>
    <property type="evidence" value="ECO:0007669"/>
    <property type="project" value="UniProtKB-ARBA"/>
</dbReference>
<dbReference type="GO" id="GO:0001227">
    <property type="term" value="F:DNA-binding transcription repressor activity, RNA polymerase II-specific"/>
    <property type="evidence" value="ECO:0007669"/>
    <property type="project" value="TreeGrafter"/>
</dbReference>
<feature type="domain" description="C2H2-type" evidence="13">
    <location>
        <begin position="561"/>
        <end position="588"/>
    </location>
</feature>
<feature type="domain" description="C2H2-type" evidence="13">
    <location>
        <begin position="393"/>
        <end position="415"/>
    </location>
</feature>
<feature type="domain" description="C2H2-type" evidence="13">
    <location>
        <begin position="505"/>
        <end position="532"/>
    </location>
</feature>
<feature type="domain" description="C2H2-type" evidence="13">
    <location>
        <begin position="846"/>
        <end position="873"/>
    </location>
</feature>
<reference evidence="16" key="1">
    <citation type="submission" date="2023-09" db="UniProtKB">
        <authorList>
            <consortium name="RefSeq"/>
        </authorList>
    </citation>
    <scope>IDENTIFICATION</scope>
</reference>
<organism evidence="16">
    <name type="scientific">Mesocricetus auratus</name>
    <name type="common">Golden hamster</name>
    <dbReference type="NCBI Taxonomy" id="10036"/>
    <lineage>
        <taxon>Eukaryota</taxon>
        <taxon>Metazoa</taxon>
        <taxon>Chordata</taxon>
        <taxon>Craniata</taxon>
        <taxon>Vertebrata</taxon>
        <taxon>Euteleostomi</taxon>
        <taxon>Mammalia</taxon>
        <taxon>Eutheria</taxon>
        <taxon>Euarchontoglires</taxon>
        <taxon>Glires</taxon>
        <taxon>Rodentia</taxon>
        <taxon>Myomorpha</taxon>
        <taxon>Muroidea</taxon>
        <taxon>Cricetidae</taxon>
        <taxon>Cricetinae</taxon>
        <taxon>Mesocricetus</taxon>
    </lineage>
</organism>
<feature type="domain" description="C2H2-type" evidence="13">
    <location>
        <begin position="818"/>
        <end position="845"/>
    </location>
</feature>
<comment type="subcellular location">
    <subcellularLocation>
        <location evidence="1">Nucleus</location>
    </subcellularLocation>
</comment>
<keyword evidence="6" id="KW-0862">Zinc</keyword>
<dbReference type="FunFam" id="3.30.160.60:FF:000053">
    <property type="entry name" value="zinc finger protein 182 isoform X1"/>
    <property type="match status" value="1"/>
</dbReference>
<feature type="region of interest" description="Disordered" evidence="12">
    <location>
        <begin position="134"/>
        <end position="162"/>
    </location>
</feature>
<dbReference type="SUPFAM" id="SSF109640">
    <property type="entry name" value="KRAB domain (Kruppel-associated box)"/>
    <property type="match status" value="1"/>
</dbReference>
<feature type="domain" description="C2H2-type" evidence="13">
    <location>
        <begin position="678"/>
        <end position="705"/>
    </location>
</feature>
<dbReference type="Proteomes" id="UP000886700">
    <property type="component" value="Unplaced"/>
</dbReference>
<dbReference type="PROSITE" id="PS50157">
    <property type="entry name" value="ZINC_FINGER_C2H2_2"/>
    <property type="match status" value="19"/>
</dbReference>
<dbReference type="SMART" id="SM00355">
    <property type="entry name" value="ZnF_C2H2"/>
    <property type="match status" value="20"/>
</dbReference>
<dbReference type="InterPro" id="IPR013087">
    <property type="entry name" value="Znf_C2H2_type"/>
</dbReference>
<evidence type="ECO:0000256" key="8">
    <source>
        <dbReference type="ARBA" id="ARBA00023125"/>
    </source>
</evidence>
<feature type="compositionally biased region" description="Basic and acidic residues" evidence="12">
    <location>
        <begin position="134"/>
        <end position="149"/>
    </location>
</feature>
<dbReference type="GO" id="GO:0000978">
    <property type="term" value="F:RNA polymerase II cis-regulatory region sequence-specific DNA binding"/>
    <property type="evidence" value="ECO:0007669"/>
    <property type="project" value="TreeGrafter"/>
</dbReference>
<dbReference type="InterPro" id="IPR036236">
    <property type="entry name" value="Znf_C2H2_sf"/>
</dbReference>
<dbReference type="STRING" id="10036.ENSMAUP00000019095"/>
<feature type="domain" description="C2H2-type" evidence="13">
    <location>
        <begin position="873"/>
        <end position="900"/>
    </location>
</feature>
<feature type="domain" description="C2H2-type" evidence="13">
    <location>
        <begin position="421"/>
        <end position="448"/>
    </location>
</feature>
<dbReference type="FunFam" id="3.30.160.60:FF:000912">
    <property type="entry name" value="Zinc finger protein 660"/>
    <property type="match status" value="1"/>
</dbReference>
<dbReference type="InterPro" id="IPR036051">
    <property type="entry name" value="KRAB_dom_sf"/>
</dbReference>
<feature type="domain" description="C2H2-type" evidence="13">
    <location>
        <begin position="734"/>
        <end position="761"/>
    </location>
</feature>
<evidence type="ECO:0000256" key="1">
    <source>
        <dbReference type="ARBA" id="ARBA00004123"/>
    </source>
</evidence>
<evidence type="ECO:0000313" key="16">
    <source>
        <dbReference type="RefSeq" id="XP_012979675.1"/>
    </source>
</evidence>
<dbReference type="Gene3D" id="3.30.160.60">
    <property type="entry name" value="Classic Zinc Finger"/>
    <property type="match status" value="17"/>
</dbReference>
<dbReference type="FunFam" id="3.30.160.60:FF:002533">
    <property type="entry name" value="Zinc finger protein 770"/>
    <property type="match status" value="1"/>
</dbReference>
<dbReference type="FunFam" id="3.30.160.60:FF:000690">
    <property type="entry name" value="Zinc finger protein 354C"/>
    <property type="match status" value="1"/>
</dbReference>
<dbReference type="Pfam" id="PF01352">
    <property type="entry name" value="KRAB"/>
    <property type="match status" value="1"/>
</dbReference>
<dbReference type="FunFam" id="3.30.160.60:FF:000047">
    <property type="entry name" value="zinc finger protein OZF"/>
    <property type="match status" value="1"/>
</dbReference>
<evidence type="ECO:0000256" key="5">
    <source>
        <dbReference type="ARBA" id="ARBA00022771"/>
    </source>
</evidence>
<evidence type="ECO:0000259" key="13">
    <source>
        <dbReference type="PROSITE" id="PS50157"/>
    </source>
</evidence>
<dbReference type="FunFam" id="3.30.160.60:FF:000029">
    <property type="entry name" value="GLI family zinc finger 4"/>
    <property type="match status" value="1"/>
</dbReference>
<keyword evidence="3" id="KW-0479">Metal-binding</keyword>
<dbReference type="AlphaFoldDB" id="A0A1U8CMC3"/>
<feature type="domain" description="C2H2-type" evidence="13">
    <location>
        <begin position="449"/>
        <end position="476"/>
    </location>
</feature>
<dbReference type="PANTHER" id="PTHR24399:SF54">
    <property type="entry name" value="GASTRULA ZINC FINGER PROTEIN XLCGF26.1-LIKE-RELATED"/>
    <property type="match status" value="1"/>
</dbReference>
<dbReference type="Pfam" id="PF00096">
    <property type="entry name" value="zf-C2H2"/>
    <property type="match status" value="14"/>
</dbReference>
<keyword evidence="10" id="KW-0539">Nucleus</keyword>
<dbReference type="FunFam" id="3.30.160.60:FF:000100">
    <property type="entry name" value="Zinc finger 45-like"/>
    <property type="match status" value="1"/>
</dbReference>
<feature type="domain" description="C2H2-type" evidence="13">
    <location>
        <begin position="200"/>
        <end position="227"/>
    </location>
</feature>
<dbReference type="OrthoDB" id="9411774at2759"/>
<accession>A0A1U8CMC3</accession>
<dbReference type="SUPFAM" id="SSF57667">
    <property type="entry name" value="beta-beta-alpha zinc fingers"/>
    <property type="match status" value="10"/>
</dbReference>
<keyword evidence="9" id="KW-0804">Transcription</keyword>
<keyword evidence="5 11" id="KW-0863">Zinc-finger</keyword>
<dbReference type="eggNOG" id="KOG1721">
    <property type="taxonomic scope" value="Eukaryota"/>
</dbReference>
<feature type="domain" description="C2H2-type" evidence="13">
    <location>
        <begin position="533"/>
        <end position="560"/>
    </location>
</feature>
<evidence type="ECO:0000256" key="7">
    <source>
        <dbReference type="ARBA" id="ARBA00023015"/>
    </source>
</evidence>
<dbReference type="CTD" id="25888"/>
<dbReference type="FunFam" id="3.30.160.60:FF:001228">
    <property type="entry name" value="Zinc finger protein 236"/>
    <property type="match status" value="1"/>
</dbReference>
<feature type="domain" description="KRAB" evidence="14">
    <location>
        <begin position="6"/>
        <end position="83"/>
    </location>
</feature>
<proteinExistence type="inferred from homology"/>
<dbReference type="GeneID" id="101828507"/>
<feature type="region of interest" description="Disordered" evidence="12">
    <location>
        <begin position="292"/>
        <end position="361"/>
    </location>
</feature>
<keyword evidence="4" id="KW-0677">Repeat</keyword>
<evidence type="ECO:0000256" key="3">
    <source>
        <dbReference type="ARBA" id="ARBA00022723"/>
    </source>
</evidence>
<name>A0A1U8CMC3_MESAU</name>
<keyword evidence="7" id="KW-0805">Transcription regulation</keyword>
<feature type="domain" description="C2H2-type" evidence="13">
    <location>
        <begin position="706"/>
        <end position="733"/>
    </location>
</feature>
<dbReference type="PROSITE" id="PS00028">
    <property type="entry name" value="ZINC_FINGER_C2H2_1"/>
    <property type="match status" value="18"/>
</dbReference>
<sequence length="938" mass="106916">MAEDFVTLKDTAMDFTLEDWEELELELNKRDPFWDLTLSNCQDLFLLNPPKPSLVSQPDIREELEATVRGGGLEATDTEVTETKSSPLQQAFLEEGLSQIMETLSEELNFEACIDENWLDSLLGDPENLPRSDITNKESPTDCKSHEFESSLSPGPLFSTGEDAGMSDVLPVTLKESRSDFSCYLEQSQKDSVQGEEKLLKCSECGKSFSQSYHLLQHWIIHVRDNAPSWQEKETELSKGAFFLMRPPTQTSYKPYVCQECGKRFSQNMYLQWHQKVHTGESLCKTQCDNLEKPSKSQNGEPQKLLQSKDSNSAEWCKIQNWDQEKPPTSNGSNQKKLHKSQCGDSPFVLRPRPIKHQQSTNTKLYRCKKCGKTFSQAFHLAGHQKVHIQKLYECATCPEVFHIKKHFIQHRKTHFVKTVFECHECKKIFNQRSSLIEHQAVHTGEKPYKCRECGKAFSHSSTLKIHQRAHSGEKPHKCLECGKAFCRSAHLHEHQRIHSGYRPYPCPHCDRSFSRPSRLLRHQLTHATEKPFGCTKCKSTFSHTEELAQHHKAHTIEPLYECQQCGEHFICSSTLNCHLSVHTKENVSEVLGQNSRHTEKCFKYNKCEKAFNHNRYVGQHKSHTEVTASECNPCVRAFSQSMQLPCHQSIHAGAEPEECTDPKEPTHNTSVSEHQPFKCNSCNRTFNQSAQLLRHQLTHTGEKPFKCSGCDRAFKQSNYLIQHQRIHTEKQHLECSVCGKTFRQNSSLSKHEKTHTGEKPFKCGDCGKAFILGAQLIRHQRIHTGEKPYVCQECGKAFSQSSCLTLHRRVHTGEKPYTCSKCGKAFSQKANQKKHERIHSGEKPYTCDVCGKAFGLSTHLSQHQRIHTQEKPHCQDCHNVFHSSSALSKHQQLHTCKVTSSIAQSHLATAESHTCEGIHMKSAIETNTLQTSSPSKS</sequence>
<dbReference type="FunFam" id="3.30.160.60:FF:002343">
    <property type="entry name" value="Zinc finger protein 33A"/>
    <property type="match status" value="1"/>
</dbReference>
<dbReference type="FunFam" id="3.30.160.60:FF:000188">
    <property type="entry name" value="Zinc finger protein 787"/>
    <property type="match status" value="1"/>
</dbReference>
<evidence type="ECO:0000256" key="11">
    <source>
        <dbReference type="PROSITE-ProRule" id="PRU00042"/>
    </source>
</evidence>
<dbReference type="GO" id="GO:0008270">
    <property type="term" value="F:zinc ion binding"/>
    <property type="evidence" value="ECO:0007669"/>
    <property type="project" value="UniProtKB-KW"/>
</dbReference>